<organism evidence="3 4">
    <name type="scientific">Thalassiosira oceanica</name>
    <name type="common">Marine diatom</name>
    <dbReference type="NCBI Taxonomy" id="159749"/>
    <lineage>
        <taxon>Eukaryota</taxon>
        <taxon>Sar</taxon>
        <taxon>Stramenopiles</taxon>
        <taxon>Ochrophyta</taxon>
        <taxon>Bacillariophyta</taxon>
        <taxon>Coscinodiscophyceae</taxon>
        <taxon>Thalassiosirophycidae</taxon>
        <taxon>Thalassiosirales</taxon>
        <taxon>Thalassiosiraceae</taxon>
        <taxon>Thalassiosira</taxon>
    </lineage>
</organism>
<reference evidence="3 4" key="1">
    <citation type="journal article" date="2012" name="Genome Biol.">
        <title>Genome and low-iron response of an oceanic diatom adapted to chronic iron limitation.</title>
        <authorList>
            <person name="Lommer M."/>
            <person name="Specht M."/>
            <person name="Roy A.S."/>
            <person name="Kraemer L."/>
            <person name="Andreson R."/>
            <person name="Gutowska M.A."/>
            <person name="Wolf J."/>
            <person name="Bergner S.V."/>
            <person name="Schilhabel M.B."/>
            <person name="Klostermeier U.C."/>
            <person name="Beiko R.G."/>
            <person name="Rosenstiel P."/>
            <person name="Hippler M."/>
            <person name="Laroche J."/>
        </authorList>
    </citation>
    <scope>NUCLEOTIDE SEQUENCE [LARGE SCALE GENOMIC DNA]</scope>
    <source>
        <strain evidence="3 4">CCMP1005</strain>
    </source>
</reference>
<dbReference type="AlphaFoldDB" id="K0TFY1"/>
<accession>K0TFY1</accession>
<dbReference type="Proteomes" id="UP000266841">
    <property type="component" value="Unassembled WGS sequence"/>
</dbReference>
<feature type="compositionally biased region" description="Basic residues" evidence="1">
    <location>
        <begin position="85"/>
        <end position="98"/>
    </location>
</feature>
<evidence type="ECO:0000256" key="2">
    <source>
        <dbReference type="SAM" id="Phobius"/>
    </source>
</evidence>
<name>K0TFY1_THAOC</name>
<feature type="transmembrane region" description="Helical" evidence="2">
    <location>
        <begin position="12"/>
        <end position="32"/>
    </location>
</feature>
<keyword evidence="2" id="KW-0472">Membrane</keyword>
<gene>
    <name evidence="3" type="ORF">THAOC_00524</name>
</gene>
<feature type="region of interest" description="Disordered" evidence="1">
    <location>
        <begin position="76"/>
        <end position="98"/>
    </location>
</feature>
<proteinExistence type="predicted"/>
<evidence type="ECO:0000313" key="4">
    <source>
        <dbReference type="Proteomes" id="UP000266841"/>
    </source>
</evidence>
<keyword evidence="2" id="KW-1133">Transmembrane helix</keyword>
<comment type="caution">
    <text evidence="3">The sequence shown here is derived from an EMBL/GenBank/DDBJ whole genome shotgun (WGS) entry which is preliminary data.</text>
</comment>
<keyword evidence="2" id="KW-0812">Transmembrane</keyword>
<evidence type="ECO:0000256" key="1">
    <source>
        <dbReference type="SAM" id="MobiDB-lite"/>
    </source>
</evidence>
<feature type="non-terminal residue" evidence="3">
    <location>
        <position position="98"/>
    </location>
</feature>
<keyword evidence="4" id="KW-1185">Reference proteome</keyword>
<protein>
    <submittedName>
        <fullName evidence="3">Uncharacterized protein</fullName>
    </submittedName>
</protein>
<dbReference type="EMBL" id="AGNL01000614">
    <property type="protein sequence ID" value="EJK77628.1"/>
    <property type="molecule type" value="Genomic_DNA"/>
</dbReference>
<sequence>MLSYDDCDWHGVAGLTATILANGWFALAVRLLRVGRAPPVQKGRQGAPSHPLLSLFEPTGVDLGFVYSARDSVARPRSVVMSGVSRKKRDRPGRAARR</sequence>
<evidence type="ECO:0000313" key="3">
    <source>
        <dbReference type="EMBL" id="EJK77628.1"/>
    </source>
</evidence>